<reference evidence="1" key="1">
    <citation type="submission" date="2021-06" db="EMBL/GenBank/DDBJ databases">
        <authorList>
            <person name="Kallberg Y."/>
            <person name="Tangrot J."/>
            <person name="Rosling A."/>
        </authorList>
    </citation>
    <scope>NUCLEOTIDE SEQUENCE</scope>
    <source>
        <strain evidence="1">UK204</strain>
    </source>
</reference>
<protein>
    <submittedName>
        <fullName evidence="1">16252_t:CDS:1</fullName>
    </submittedName>
</protein>
<evidence type="ECO:0000313" key="1">
    <source>
        <dbReference type="EMBL" id="CAG8683248.1"/>
    </source>
</evidence>
<feature type="non-terminal residue" evidence="1">
    <location>
        <position position="72"/>
    </location>
</feature>
<gene>
    <name evidence="1" type="ORF">FCALED_LOCUS12613</name>
</gene>
<dbReference type="AlphaFoldDB" id="A0A9N9EL79"/>
<organism evidence="1 2">
    <name type="scientific">Funneliformis caledonium</name>
    <dbReference type="NCBI Taxonomy" id="1117310"/>
    <lineage>
        <taxon>Eukaryota</taxon>
        <taxon>Fungi</taxon>
        <taxon>Fungi incertae sedis</taxon>
        <taxon>Mucoromycota</taxon>
        <taxon>Glomeromycotina</taxon>
        <taxon>Glomeromycetes</taxon>
        <taxon>Glomerales</taxon>
        <taxon>Glomeraceae</taxon>
        <taxon>Funneliformis</taxon>
    </lineage>
</organism>
<dbReference type="Proteomes" id="UP000789570">
    <property type="component" value="Unassembled WGS sequence"/>
</dbReference>
<dbReference type="EMBL" id="CAJVPQ010006312">
    <property type="protein sequence ID" value="CAG8683248.1"/>
    <property type="molecule type" value="Genomic_DNA"/>
</dbReference>
<evidence type="ECO:0000313" key="2">
    <source>
        <dbReference type="Proteomes" id="UP000789570"/>
    </source>
</evidence>
<comment type="caution">
    <text evidence="1">The sequence shown here is derived from an EMBL/GenBank/DDBJ whole genome shotgun (WGS) entry which is preliminary data.</text>
</comment>
<accession>A0A9N9EL79</accession>
<proteinExistence type="predicted"/>
<dbReference type="OrthoDB" id="2390206at2759"/>
<keyword evidence="2" id="KW-1185">Reference proteome</keyword>
<name>A0A9N9EL79_9GLOM</name>
<sequence length="72" mass="8533">MSNITEYNLSNFLTIDVIKEWNQNNVKEFLQRIRTDLELEANDIYEYLFKLLFGPASAIADVTIFFAKFYTQ</sequence>